<keyword evidence="2" id="KW-0456">Lyase</keyword>
<dbReference type="SUPFAM" id="SSF117457">
    <property type="entry name" value="FumA C-terminal domain-like"/>
    <property type="match status" value="1"/>
</dbReference>
<dbReference type="GO" id="GO:0016836">
    <property type="term" value="F:hydro-lyase activity"/>
    <property type="evidence" value="ECO:0007669"/>
    <property type="project" value="InterPro"/>
</dbReference>
<evidence type="ECO:0000256" key="2">
    <source>
        <dbReference type="ARBA" id="ARBA00023239"/>
    </source>
</evidence>
<dbReference type="EMBL" id="UINC01038135">
    <property type="protein sequence ID" value="SVB34691.1"/>
    <property type="molecule type" value="Genomic_DNA"/>
</dbReference>
<dbReference type="NCBIfam" id="TIGR00723">
    <property type="entry name" value="ttdB_fumA_fumB"/>
    <property type="match status" value="1"/>
</dbReference>
<gene>
    <name evidence="4" type="ORF">METZ01_LOCUS187545</name>
</gene>
<dbReference type="InterPro" id="IPR036660">
    <property type="entry name" value="Fe-S_hydroAse_TtdB_cat_sf"/>
</dbReference>
<dbReference type="PANTHER" id="PTHR43351:SF2">
    <property type="entry name" value="L(+)-TARTRATE DEHYDRATASE SUBUNIT BETA-RELATED"/>
    <property type="match status" value="1"/>
</dbReference>
<dbReference type="AlphaFoldDB" id="A0A382DAJ3"/>
<evidence type="ECO:0000313" key="4">
    <source>
        <dbReference type="EMBL" id="SVB34691.1"/>
    </source>
</evidence>
<sequence length="192" mass="20889">MTHNLSSPISEEAIRELKVGDQVLISGVVFTGRDAVHKYLHDGGELPNGVNLDGGILYHCGPVVLKDDNGEWKVTAAGPTTSIREEPYQGDIIKQFGIRGVIGKGGMADKTLAACKEHGAVYLHAIGGAAQVLAECIIRVRNVYMFEEFGSPEAIWEFEVQDFPAVVTMDSHGESLHKDIFARSEDALAQRR</sequence>
<protein>
    <recommendedName>
        <fullName evidence="3">Fe-S hydro-lyase tartrate dehydratase beta-type catalytic domain-containing protein</fullName>
    </recommendedName>
</protein>
<name>A0A382DAJ3_9ZZZZ</name>
<accession>A0A382DAJ3</accession>
<reference evidence="4" key="1">
    <citation type="submission" date="2018-05" db="EMBL/GenBank/DDBJ databases">
        <authorList>
            <person name="Lanie J.A."/>
            <person name="Ng W.-L."/>
            <person name="Kazmierczak K.M."/>
            <person name="Andrzejewski T.M."/>
            <person name="Davidsen T.M."/>
            <person name="Wayne K.J."/>
            <person name="Tettelin H."/>
            <person name="Glass J.I."/>
            <person name="Rusch D."/>
            <person name="Podicherti R."/>
            <person name="Tsui H.-C.T."/>
            <person name="Winkler M.E."/>
        </authorList>
    </citation>
    <scope>NUCLEOTIDE SEQUENCE</scope>
</reference>
<comment type="similarity">
    <text evidence="1">Belongs to the class-I fumarase family.</text>
</comment>
<feature type="domain" description="Fe-S hydro-lyase tartrate dehydratase beta-type catalytic" evidence="3">
    <location>
        <begin position="4"/>
        <end position="179"/>
    </location>
</feature>
<organism evidence="4">
    <name type="scientific">marine metagenome</name>
    <dbReference type="NCBI Taxonomy" id="408172"/>
    <lineage>
        <taxon>unclassified sequences</taxon>
        <taxon>metagenomes</taxon>
        <taxon>ecological metagenomes</taxon>
    </lineage>
</organism>
<dbReference type="InterPro" id="IPR004647">
    <property type="entry name" value="Fe-S_hydro-lyase_TtdB-typ_cat"/>
</dbReference>
<dbReference type="Pfam" id="PF05683">
    <property type="entry name" value="Fumerase_C"/>
    <property type="match status" value="1"/>
</dbReference>
<evidence type="ECO:0000256" key="1">
    <source>
        <dbReference type="ARBA" id="ARBA00008876"/>
    </source>
</evidence>
<proteinExistence type="inferred from homology"/>
<dbReference type="PANTHER" id="PTHR43351">
    <property type="entry name" value="L(+)-TARTRATE DEHYDRATASE SUBUNIT BETA"/>
    <property type="match status" value="1"/>
</dbReference>
<dbReference type="Gene3D" id="3.20.130.10">
    <property type="entry name" value="Fe-S hydro-lyase, tartrate dehydratase beta-type, catalytic domain"/>
    <property type="match status" value="1"/>
</dbReference>
<evidence type="ECO:0000259" key="3">
    <source>
        <dbReference type="Pfam" id="PF05683"/>
    </source>
</evidence>